<organism evidence="2 3">
    <name type="scientific">Alteromonas marina</name>
    <dbReference type="NCBI Taxonomy" id="203795"/>
    <lineage>
        <taxon>Bacteria</taxon>
        <taxon>Pseudomonadati</taxon>
        <taxon>Pseudomonadota</taxon>
        <taxon>Gammaproteobacteria</taxon>
        <taxon>Alteromonadales</taxon>
        <taxon>Alteromonadaceae</taxon>
        <taxon>Alteromonas/Salinimonas group</taxon>
        <taxon>Alteromonas</taxon>
    </lineage>
</organism>
<accession>A0A0B3YBB2</accession>
<dbReference type="Proteomes" id="UP000031197">
    <property type="component" value="Unassembled WGS sequence"/>
</dbReference>
<dbReference type="AlphaFoldDB" id="A0A0B3YBB2"/>
<keyword evidence="3" id="KW-1185">Reference proteome</keyword>
<dbReference type="Pfam" id="PF16036">
    <property type="entry name" value="Chalcone_3"/>
    <property type="match status" value="1"/>
</dbReference>
<comment type="caution">
    <text evidence="2">The sequence shown here is derived from an EMBL/GenBank/DDBJ whole genome shotgun (WGS) entry which is preliminary data.</text>
</comment>
<evidence type="ECO:0000313" key="2">
    <source>
        <dbReference type="EMBL" id="KHT54343.1"/>
    </source>
</evidence>
<evidence type="ECO:0000313" key="3">
    <source>
        <dbReference type="Proteomes" id="UP000031197"/>
    </source>
</evidence>
<dbReference type="EMBL" id="JWLW01000012">
    <property type="protein sequence ID" value="KHT54343.1"/>
    <property type="molecule type" value="Genomic_DNA"/>
</dbReference>
<dbReference type="Gene3D" id="3.50.70.10">
    <property type="match status" value="1"/>
</dbReference>
<dbReference type="InterPro" id="IPR016087">
    <property type="entry name" value="Chalcone_isomerase"/>
</dbReference>
<reference evidence="2 3" key="1">
    <citation type="submission" date="2014-12" db="EMBL/GenBank/DDBJ databases">
        <title>Genome sequencing of Alteromonas marina AD001.</title>
        <authorList>
            <person name="Adrian T.G.S."/>
            <person name="Chan K.G."/>
        </authorList>
    </citation>
    <scope>NUCLEOTIDE SEQUENCE [LARGE SCALE GENOMIC DNA]</scope>
    <source>
        <strain evidence="2 3">AD001</strain>
    </source>
</reference>
<proteinExistence type="predicted"/>
<protein>
    <recommendedName>
        <fullName evidence="1">Chalcone isomerase domain-containing protein</fullName>
    </recommendedName>
</protein>
<feature type="domain" description="Chalcone isomerase" evidence="1">
    <location>
        <begin position="79"/>
        <end position="216"/>
    </location>
</feature>
<evidence type="ECO:0000259" key="1">
    <source>
        <dbReference type="Pfam" id="PF16036"/>
    </source>
</evidence>
<gene>
    <name evidence="2" type="ORF">RJ41_07400</name>
</gene>
<sequence>MVIKMYGLFRQLRAKSLPMRPESASGVWGYSMYSASVAAKMFSIILFVSISTSGLIMSKNAVAQEPDVKHIRNYVPNAKLVGKGMFSYYFWDVYTGELYAPEGEYANQPPFALKLTYQRDLEGKKIAQRSIDEMKKQGDLSADDSDKWLSLMNSIFPDVSEGDVITGIATKDGTSVFYVNGEKADEIEDKAFTQRFFDIWLSDKTSEPKFRKKLLGNG</sequence>
<name>A0A0B3YBB2_9ALTE</name>
<dbReference type="RefSeq" id="WP_039218830.1">
    <property type="nucleotide sequence ID" value="NZ_JWLW01000012.1"/>
</dbReference>
<dbReference type="OrthoDB" id="8527419at2"/>
<dbReference type="InterPro" id="IPR016088">
    <property type="entry name" value="Chalcone_isomerase_3-sand"/>
</dbReference>